<evidence type="ECO:0008006" key="3">
    <source>
        <dbReference type="Google" id="ProtNLM"/>
    </source>
</evidence>
<gene>
    <name evidence="1" type="ORF">EPJ72_12725</name>
</gene>
<dbReference type="OrthoDB" id="308584at2"/>
<accession>A0A5C8EBV2</accession>
<reference evidence="1 2" key="1">
    <citation type="journal article" date="1992" name="Lakartidningen">
        <title>[Penicillin V and not amoxicillin is the first choice preparation in acute otitis].</title>
        <authorList>
            <person name="Kamme C."/>
            <person name="Lundgren K."/>
            <person name="Prellner K."/>
        </authorList>
    </citation>
    <scope>NUCLEOTIDE SEQUENCE [LARGE SCALE GENOMIC DNA]</scope>
    <source>
        <strain evidence="1 2">PC5538III-hc</strain>
    </source>
</reference>
<evidence type="ECO:0000313" key="2">
    <source>
        <dbReference type="Proteomes" id="UP000323176"/>
    </source>
</evidence>
<organism evidence="1 2">
    <name type="scientific">Brachyspira pilosicoli</name>
    <name type="common">Serpulina pilosicoli</name>
    <dbReference type="NCBI Taxonomy" id="52584"/>
    <lineage>
        <taxon>Bacteria</taxon>
        <taxon>Pseudomonadati</taxon>
        <taxon>Spirochaetota</taxon>
        <taxon>Spirochaetia</taxon>
        <taxon>Brachyspirales</taxon>
        <taxon>Brachyspiraceae</taxon>
        <taxon>Brachyspira</taxon>
    </lineage>
</organism>
<dbReference type="EMBL" id="SAXY01000080">
    <property type="protein sequence ID" value="TXJ35205.1"/>
    <property type="molecule type" value="Genomic_DNA"/>
</dbReference>
<name>A0A5C8EBV2_BRAPL</name>
<protein>
    <recommendedName>
        <fullName evidence="3">TPR domain-containing protein</fullName>
    </recommendedName>
</protein>
<proteinExistence type="predicted"/>
<sequence>MINLTLFLSDYQQGSDLLKEGKYSSAITRFESLIEMLDDNKDTISDYKELKECFNNNIEGCKLLMKGF</sequence>
<comment type="caution">
    <text evidence="1">The sequence shown here is derived from an EMBL/GenBank/DDBJ whole genome shotgun (WGS) entry which is preliminary data.</text>
</comment>
<evidence type="ECO:0000313" key="1">
    <source>
        <dbReference type="EMBL" id="TXJ35205.1"/>
    </source>
</evidence>
<dbReference type="AlphaFoldDB" id="A0A5C8EBV2"/>
<dbReference type="Proteomes" id="UP000323176">
    <property type="component" value="Unassembled WGS sequence"/>
</dbReference>